<dbReference type="InterPro" id="IPR011322">
    <property type="entry name" value="N-reg_PII-like_a/b"/>
</dbReference>
<reference evidence="2" key="1">
    <citation type="journal article" date="2021" name="PeerJ">
        <title>Extensive microbial diversity within the chicken gut microbiome revealed by metagenomics and culture.</title>
        <authorList>
            <person name="Gilroy R."/>
            <person name="Ravi A."/>
            <person name="Getino M."/>
            <person name="Pursley I."/>
            <person name="Horton D.L."/>
            <person name="Alikhan N.F."/>
            <person name="Baker D."/>
            <person name="Gharbi K."/>
            <person name="Hall N."/>
            <person name="Watson M."/>
            <person name="Adriaenssens E.M."/>
            <person name="Foster-Nyarko E."/>
            <person name="Jarju S."/>
            <person name="Secka A."/>
            <person name="Antonio M."/>
            <person name="Oren A."/>
            <person name="Chaudhuri R.R."/>
            <person name="La Ragione R."/>
            <person name="Hildebrand F."/>
            <person name="Pallen M.J."/>
        </authorList>
    </citation>
    <scope>NUCLEOTIDE SEQUENCE</scope>
    <source>
        <strain evidence="2">ChiHjej12B11-24981</strain>
    </source>
</reference>
<feature type="domain" description="DUF2007" evidence="1">
    <location>
        <begin position="5"/>
        <end position="69"/>
    </location>
</feature>
<dbReference type="Pfam" id="PF09413">
    <property type="entry name" value="DUF2007"/>
    <property type="match status" value="1"/>
</dbReference>
<evidence type="ECO:0000259" key="1">
    <source>
        <dbReference type="Pfam" id="PF09413"/>
    </source>
</evidence>
<accession>A0A9D2A4C0</accession>
<dbReference type="Gene3D" id="3.30.70.790">
    <property type="entry name" value="UreE, C-terminal domain"/>
    <property type="match status" value="1"/>
</dbReference>
<name>A0A9D2A4C0_9BACE</name>
<evidence type="ECO:0000313" key="3">
    <source>
        <dbReference type="Proteomes" id="UP000824023"/>
    </source>
</evidence>
<sequence>MEKTVKLITCDDAFRAHLIQGALDNEGIPSVIHNENTSNVMRGFVSNLSGVDVLVYEADYQKALDLLEQNQMVGEQLRFCPVCGSEDIRFGLKKGKRLRAFLAAVLALFSMTPPGTAHWEWHCRRCGARFEQPVSRSHRPEQKD</sequence>
<dbReference type="SUPFAM" id="SSF54913">
    <property type="entry name" value="GlnB-like"/>
    <property type="match status" value="1"/>
</dbReference>
<organism evidence="2 3">
    <name type="scientific">Candidatus Bacteroides merdipullorum</name>
    <dbReference type="NCBI Taxonomy" id="2838474"/>
    <lineage>
        <taxon>Bacteria</taxon>
        <taxon>Pseudomonadati</taxon>
        <taxon>Bacteroidota</taxon>
        <taxon>Bacteroidia</taxon>
        <taxon>Bacteroidales</taxon>
        <taxon>Bacteroidaceae</taxon>
        <taxon>Bacteroides</taxon>
    </lineage>
</organism>
<protein>
    <submittedName>
        <fullName evidence="2">DUF2007 domain-containing protein</fullName>
    </submittedName>
</protein>
<dbReference type="EMBL" id="DXCK01000073">
    <property type="protein sequence ID" value="HIZ01653.1"/>
    <property type="molecule type" value="Genomic_DNA"/>
</dbReference>
<evidence type="ECO:0000313" key="2">
    <source>
        <dbReference type="EMBL" id="HIZ01653.1"/>
    </source>
</evidence>
<reference evidence="2" key="2">
    <citation type="submission" date="2021-04" db="EMBL/GenBank/DDBJ databases">
        <authorList>
            <person name="Gilroy R."/>
        </authorList>
    </citation>
    <scope>NUCLEOTIDE SEQUENCE</scope>
    <source>
        <strain evidence="2">ChiHjej12B11-24981</strain>
    </source>
</reference>
<comment type="caution">
    <text evidence="2">The sequence shown here is derived from an EMBL/GenBank/DDBJ whole genome shotgun (WGS) entry which is preliminary data.</text>
</comment>
<dbReference type="InterPro" id="IPR018551">
    <property type="entry name" value="DUF2007"/>
</dbReference>
<gene>
    <name evidence="2" type="ORF">H9819_05275</name>
</gene>
<proteinExistence type="predicted"/>
<dbReference type="AlphaFoldDB" id="A0A9D2A4C0"/>
<dbReference type="Proteomes" id="UP000824023">
    <property type="component" value="Unassembled WGS sequence"/>
</dbReference>